<dbReference type="PROSITE" id="PS50122">
    <property type="entry name" value="CHEB"/>
    <property type="match status" value="1"/>
</dbReference>
<dbReference type="KEGG" id="fae:FAES_3195"/>
<dbReference type="eggNOG" id="COG2201">
    <property type="taxonomic scope" value="Bacteria"/>
</dbReference>
<feature type="active site" evidence="4">
    <location>
        <position position="39"/>
    </location>
</feature>
<protein>
    <recommendedName>
        <fullName evidence="2">protein-glutamate methylesterase</fullName>
        <ecNumber evidence="2">3.1.1.61</ecNumber>
    </recommendedName>
</protein>
<sequence>MKKRTIIVIGASTGGLDALKKLIGALPPDLAASVFVVWHIAPSGRGIVPDVLGRVTTIPVTNAYNGQLIQTNHIYIAPPDHHLLLEDGYVRVSRGPKENRFRPAIDPLFRSAAYIYGNQVIGVVLTGALDDGTAGLWTIKQRGGLALVQDPAEAEVPSMPESAIREVAVDYVLPIARLATTLTRLVGEDVPEAAPVSPADDKRTAIEIGIAAEAKALDTPIFEFGQLSPFTCPECHGVLTVLKEGTLSRFRCHTGHAYSADTLLASLTEAVEDRLYDAIRGMAESVMLMNHIGDHYAEANQPRQAAFYFQRAKEAEQRIDLVRRVALSQQTLSQENIDQPEPVADSPPAS</sequence>
<dbReference type="Pfam" id="PF01339">
    <property type="entry name" value="CheB_methylest"/>
    <property type="match status" value="1"/>
</dbReference>
<dbReference type="GO" id="GO:0008984">
    <property type="term" value="F:protein-glutamate methylesterase activity"/>
    <property type="evidence" value="ECO:0007669"/>
    <property type="project" value="UniProtKB-EC"/>
</dbReference>
<dbReference type="GO" id="GO:0006935">
    <property type="term" value="P:chemotaxis"/>
    <property type="evidence" value="ECO:0007669"/>
    <property type="project" value="UniProtKB-UniRule"/>
</dbReference>
<feature type="active site" evidence="4">
    <location>
        <position position="131"/>
    </location>
</feature>
<dbReference type="STRING" id="1166018.FAES_3195"/>
<accession>I0KAQ1</accession>
<reference evidence="6 7" key="1">
    <citation type="journal article" date="2012" name="J. Bacteriol.">
        <title>Genome Sequence of Fibrella aestuarina BUZ 2T, a Filamentous Marine Bacterium.</title>
        <authorList>
            <person name="Filippini M."/>
            <person name="Qi W."/>
            <person name="Blom J."/>
            <person name="Goesmann A."/>
            <person name="Smits T.H."/>
            <person name="Bagheri H.C."/>
        </authorList>
    </citation>
    <scope>NUCLEOTIDE SEQUENCE [LARGE SCALE GENOMIC DNA]</scope>
    <source>
        <strain evidence="7">BUZ 2T</strain>
    </source>
</reference>
<evidence type="ECO:0000256" key="3">
    <source>
        <dbReference type="ARBA" id="ARBA00048267"/>
    </source>
</evidence>
<comment type="catalytic activity">
    <reaction evidence="3">
        <text>[protein]-L-glutamate 5-O-methyl ester + H2O = L-glutamyl-[protein] + methanol + H(+)</text>
        <dbReference type="Rhea" id="RHEA:23236"/>
        <dbReference type="Rhea" id="RHEA-COMP:10208"/>
        <dbReference type="Rhea" id="RHEA-COMP:10311"/>
        <dbReference type="ChEBI" id="CHEBI:15377"/>
        <dbReference type="ChEBI" id="CHEBI:15378"/>
        <dbReference type="ChEBI" id="CHEBI:17790"/>
        <dbReference type="ChEBI" id="CHEBI:29973"/>
        <dbReference type="ChEBI" id="CHEBI:82795"/>
        <dbReference type="EC" id="3.1.1.61"/>
    </reaction>
</comment>
<gene>
    <name evidence="6" type="primary">cheB</name>
    <name evidence="6" type="ORF">FAES_3195</name>
</gene>
<dbReference type="Gene3D" id="3.40.50.180">
    <property type="entry name" value="Methylesterase CheB, C-terminal domain"/>
    <property type="match status" value="1"/>
</dbReference>
<evidence type="ECO:0000313" key="7">
    <source>
        <dbReference type="Proteomes" id="UP000011058"/>
    </source>
</evidence>
<dbReference type="InterPro" id="IPR035909">
    <property type="entry name" value="CheB_C"/>
</dbReference>
<dbReference type="PATRIC" id="fig|1166018.3.peg.4967"/>
<dbReference type="Proteomes" id="UP000011058">
    <property type="component" value="Chromosome"/>
</dbReference>
<proteinExistence type="predicted"/>
<dbReference type="InterPro" id="IPR011247">
    <property type="entry name" value="Chemotax_prot-Glu_Me-esterase"/>
</dbReference>
<evidence type="ECO:0000259" key="5">
    <source>
        <dbReference type="PROSITE" id="PS50122"/>
    </source>
</evidence>
<dbReference type="EMBL" id="HE796683">
    <property type="protein sequence ID" value="CCH01204.1"/>
    <property type="molecule type" value="Genomic_DNA"/>
</dbReference>
<organism evidence="6 7">
    <name type="scientific">Fibrella aestuarina BUZ 2</name>
    <dbReference type="NCBI Taxonomy" id="1166018"/>
    <lineage>
        <taxon>Bacteria</taxon>
        <taxon>Pseudomonadati</taxon>
        <taxon>Bacteroidota</taxon>
        <taxon>Cytophagia</taxon>
        <taxon>Cytophagales</taxon>
        <taxon>Spirosomataceae</taxon>
        <taxon>Fibrella</taxon>
    </lineage>
</organism>
<evidence type="ECO:0000256" key="1">
    <source>
        <dbReference type="ARBA" id="ARBA00022801"/>
    </source>
</evidence>
<dbReference type="AlphaFoldDB" id="I0KAQ1"/>
<dbReference type="RefSeq" id="WP_015332303.1">
    <property type="nucleotide sequence ID" value="NC_020054.1"/>
</dbReference>
<dbReference type="PANTHER" id="PTHR42872:SF6">
    <property type="entry name" value="PROTEIN-GLUTAMATE METHYLESTERASE_PROTEIN-GLUTAMINE GLUTAMINASE"/>
    <property type="match status" value="1"/>
</dbReference>
<feature type="active site" evidence="4">
    <location>
        <position position="12"/>
    </location>
</feature>
<dbReference type="OrthoDB" id="1524092at2"/>
<dbReference type="EC" id="3.1.1.61" evidence="2"/>
<dbReference type="CDD" id="cd16433">
    <property type="entry name" value="CheB"/>
    <property type="match status" value="1"/>
</dbReference>
<dbReference type="SUPFAM" id="SSF52738">
    <property type="entry name" value="Methylesterase CheB, C-terminal domain"/>
    <property type="match status" value="1"/>
</dbReference>
<name>I0KAQ1_9BACT</name>
<dbReference type="GO" id="GO:0005737">
    <property type="term" value="C:cytoplasm"/>
    <property type="evidence" value="ECO:0007669"/>
    <property type="project" value="InterPro"/>
</dbReference>
<dbReference type="HOGENOM" id="CLU_000445_51_1_10"/>
<keyword evidence="7" id="KW-1185">Reference proteome</keyword>
<dbReference type="PANTHER" id="PTHR42872">
    <property type="entry name" value="PROTEIN-GLUTAMATE METHYLESTERASE/PROTEIN-GLUTAMINE GLUTAMINASE"/>
    <property type="match status" value="1"/>
</dbReference>
<evidence type="ECO:0000256" key="2">
    <source>
        <dbReference type="ARBA" id="ARBA00039140"/>
    </source>
</evidence>
<keyword evidence="1 4" id="KW-0378">Hydrolase</keyword>
<dbReference type="PIRSF" id="PIRSF036461">
    <property type="entry name" value="Chmtx_methlestr"/>
    <property type="match status" value="1"/>
</dbReference>
<dbReference type="InterPro" id="IPR000673">
    <property type="entry name" value="Sig_transdc_resp-reg_Me-estase"/>
</dbReference>
<evidence type="ECO:0000313" key="6">
    <source>
        <dbReference type="EMBL" id="CCH01204.1"/>
    </source>
</evidence>
<dbReference type="GO" id="GO:0000156">
    <property type="term" value="F:phosphorelay response regulator activity"/>
    <property type="evidence" value="ECO:0007669"/>
    <property type="project" value="InterPro"/>
</dbReference>
<evidence type="ECO:0000256" key="4">
    <source>
        <dbReference type="PROSITE-ProRule" id="PRU00050"/>
    </source>
</evidence>
<feature type="domain" description="CheB-type methylesterase" evidence="5">
    <location>
        <begin position="1"/>
        <end position="189"/>
    </location>
</feature>
<keyword evidence="4" id="KW-0145">Chemotaxis</keyword>